<evidence type="ECO:0000313" key="5">
    <source>
        <dbReference type="EMBL" id="QBF26244.1"/>
    </source>
</evidence>
<dbReference type="Gene3D" id="2.40.50.100">
    <property type="match status" value="1"/>
</dbReference>
<gene>
    <name evidence="5" type="ORF">EXN22_11275</name>
</gene>
<protein>
    <submittedName>
        <fullName evidence="5">HlyD family efflux transporter periplasmic adaptor subunit</fullName>
    </submittedName>
</protein>
<dbReference type="KEGG" id="ptk:EXN22_11275"/>
<dbReference type="PANTHER" id="PTHR30386">
    <property type="entry name" value="MEMBRANE FUSION SUBUNIT OF EMRAB-TOLC MULTIDRUG EFFLUX PUMP"/>
    <property type="match status" value="1"/>
</dbReference>
<evidence type="ECO:0000256" key="2">
    <source>
        <dbReference type="SAM" id="Phobius"/>
    </source>
</evidence>
<feature type="transmembrane region" description="Helical" evidence="2">
    <location>
        <begin position="20"/>
        <end position="41"/>
    </location>
</feature>
<keyword evidence="2" id="KW-0472">Membrane</keyword>
<dbReference type="PANTHER" id="PTHR30386:SF19">
    <property type="entry name" value="MULTIDRUG EXPORT PROTEIN EMRA-RELATED"/>
    <property type="match status" value="1"/>
</dbReference>
<dbReference type="Proteomes" id="UP000291130">
    <property type="component" value="Chromosome"/>
</dbReference>
<dbReference type="Pfam" id="PF25963">
    <property type="entry name" value="Beta-barrel_AAEA"/>
    <property type="match status" value="1"/>
</dbReference>
<organism evidence="5 6">
    <name type="scientific">Pseudomonas tructae</name>
    <dbReference type="NCBI Taxonomy" id="2518644"/>
    <lineage>
        <taxon>Bacteria</taxon>
        <taxon>Pseudomonadati</taxon>
        <taxon>Pseudomonadota</taxon>
        <taxon>Gammaproteobacteria</taxon>
        <taxon>Pseudomonadales</taxon>
        <taxon>Pseudomonadaceae</taxon>
        <taxon>Pseudomonas</taxon>
    </lineage>
</organism>
<keyword evidence="6" id="KW-1185">Reference proteome</keyword>
<dbReference type="InterPro" id="IPR058634">
    <property type="entry name" value="AaeA-lik-b-barrel"/>
</dbReference>
<dbReference type="Gene3D" id="2.40.30.170">
    <property type="match status" value="1"/>
</dbReference>
<feature type="domain" description="Multidrug export protein EmrA/FarA alpha-helical hairpin" evidence="3">
    <location>
        <begin position="93"/>
        <end position="213"/>
    </location>
</feature>
<feature type="domain" description="p-hydroxybenzoic acid efflux pump subunit AaeA-like beta-barrel" evidence="4">
    <location>
        <begin position="250"/>
        <end position="327"/>
    </location>
</feature>
<name>A0A411MHT1_9PSED</name>
<accession>A0A411MHT1</accession>
<dbReference type="RefSeq" id="WP_130264114.1">
    <property type="nucleotide sequence ID" value="NZ_CP035952.1"/>
</dbReference>
<dbReference type="EMBL" id="CP035952">
    <property type="protein sequence ID" value="QBF26244.1"/>
    <property type="molecule type" value="Genomic_DNA"/>
</dbReference>
<reference evidence="5 6" key="1">
    <citation type="submission" date="2019-02" db="EMBL/GenBank/DDBJ databases">
        <title>Complete genome sequence of Pseudomonas sp. SNU WT1 isolated from rainbow trout.</title>
        <authorList>
            <person name="Oh W.T."/>
            <person name="Park S.C."/>
        </authorList>
    </citation>
    <scope>NUCLEOTIDE SEQUENCE [LARGE SCALE GENOMIC DNA]</scope>
    <source>
        <strain evidence="5 6">SNU WT1</strain>
    </source>
</reference>
<dbReference type="OrthoDB" id="9811754at2"/>
<keyword evidence="2" id="KW-0812">Transmembrane</keyword>
<evidence type="ECO:0000259" key="4">
    <source>
        <dbReference type="Pfam" id="PF25963"/>
    </source>
</evidence>
<sequence>MTDATQTPAPAPAKSRRGPIFLLITLVALAAAVAAGLWYWVYGRTYESTDNAYVRGDVVLISAQVRGTATAVNIQNTDTVKAGDTLVEIDPADARLSLDSATHQLALTVRTVNSLFAEENDLLAQVKLRQAEANRANQDLQRRRSVIAQGGVSGEDLHHAEEAAQIAQSGLRAAEAKLVGLQARIQGTTVESHPQVAAAAERVREAYLALARTKVPAPVDGLITKRAVQVGQHIEPGTVLMGLVPLDKVWVEANFKESQLGQIKVGQRVELFADLYGESVVYHGRIQGIEAGSGAAFATIPAQNATGNWIKVVQRVPVRIALDREEVLRHPLRIGLSMTAKATLGEPDEQVPSSVQDNTEVYGKMGSGSEALVNRIIAENLQGSKLSVSRNDR</sequence>
<keyword evidence="2" id="KW-1133">Transmembrane helix</keyword>
<evidence type="ECO:0000256" key="1">
    <source>
        <dbReference type="ARBA" id="ARBA00004196"/>
    </source>
</evidence>
<comment type="subcellular location">
    <subcellularLocation>
        <location evidence="1">Cell envelope</location>
    </subcellularLocation>
</comment>
<dbReference type="InterPro" id="IPR058633">
    <property type="entry name" value="EmrA/FarA_HH"/>
</dbReference>
<dbReference type="Pfam" id="PF25885">
    <property type="entry name" value="HH_EMRA"/>
    <property type="match status" value="1"/>
</dbReference>
<evidence type="ECO:0000313" key="6">
    <source>
        <dbReference type="Proteomes" id="UP000291130"/>
    </source>
</evidence>
<evidence type="ECO:0000259" key="3">
    <source>
        <dbReference type="Pfam" id="PF25885"/>
    </source>
</evidence>
<dbReference type="InterPro" id="IPR050739">
    <property type="entry name" value="MFP"/>
</dbReference>
<dbReference type="GO" id="GO:0030313">
    <property type="term" value="C:cell envelope"/>
    <property type="evidence" value="ECO:0007669"/>
    <property type="project" value="UniProtKB-SubCell"/>
</dbReference>
<dbReference type="SUPFAM" id="SSF111369">
    <property type="entry name" value="HlyD-like secretion proteins"/>
    <property type="match status" value="2"/>
</dbReference>
<dbReference type="AlphaFoldDB" id="A0A411MHT1"/>
<proteinExistence type="predicted"/>
<dbReference type="GO" id="GO:0055085">
    <property type="term" value="P:transmembrane transport"/>
    <property type="evidence" value="ECO:0007669"/>
    <property type="project" value="InterPro"/>
</dbReference>